<proteinExistence type="predicted"/>
<comment type="caution">
    <text evidence="2">The sequence shown here is derived from an EMBL/GenBank/DDBJ whole genome shotgun (WGS) entry which is preliminary data.</text>
</comment>
<evidence type="ECO:0000313" key="2">
    <source>
        <dbReference type="EMBL" id="KAG2601481.1"/>
    </source>
</evidence>
<sequence>MPGSPHTSDSQRSVPVRSWLHLPAARPPRVDSAGPRASAPPLYFIAARLGPAARTARRAAASHRLPSHSLARVVAPASADPRTQIAEARRRRGEGERGEGGSSRGGGGGRRSPPSR</sequence>
<name>A0A8T0SS90_PANVG</name>
<accession>A0A8T0SS90</accession>
<feature type="compositionally biased region" description="Polar residues" evidence="1">
    <location>
        <begin position="1"/>
        <end position="13"/>
    </location>
</feature>
<evidence type="ECO:0000313" key="3">
    <source>
        <dbReference type="Proteomes" id="UP000823388"/>
    </source>
</evidence>
<keyword evidence="3" id="KW-1185">Reference proteome</keyword>
<feature type="region of interest" description="Disordered" evidence="1">
    <location>
        <begin position="52"/>
        <end position="116"/>
    </location>
</feature>
<feature type="compositionally biased region" description="Gly residues" evidence="1">
    <location>
        <begin position="100"/>
        <end position="110"/>
    </location>
</feature>
<protein>
    <submittedName>
        <fullName evidence="2">Uncharacterized protein</fullName>
    </submittedName>
</protein>
<dbReference type="EMBL" id="CM029045">
    <property type="protein sequence ID" value="KAG2601481.1"/>
    <property type="molecule type" value="Genomic_DNA"/>
</dbReference>
<gene>
    <name evidence="2" type="ORF">PVAP13_5KG437107</name>
</gene>
<reference evidence="2" key="1">
    <citation type="submission" date="2020-05" db="EMBL/GenBank/DDBJ databases">
        <title>WGS assembly of Panicum virgatum.</title>
        <authorList>
            <person name="Lovell J.T."/>
            <person name="Jenkins J."/>
            <person name="Shu S."/>
            <person name="Juenger T.E."/>
            <person name="Schmutz J."/>
        </authorList>
    </citation>
    <scope>NUCLEOTIDE SEQUENCE</scope>
    <source>
        <strain evidence="2">AP13</strain>
    </source>
</reference>
<dbReference type="Proteomes" id="UP000823388">
    <property type="component" value="Chromosome 5K"/>
</dbReference>
<evidence type="ECO:0000256" key="1">
    <source>
        <dbReference type="SAM" id="MobiDB-lite"/>
    </source>
</evidence>
<dbReference type="AlphaFoldDB" id="A0A8T0SS90"/>
<feature type="region of interest" description="Disordered" evidence="1">
    <location>
        <begin position="1"/>
        <end position="20"/>
    </location>
</feature>
<organism evidence="2 3">
    <name type="scientific">Panicum virgatum</name>
    <name type="common">Blackwell switchgrass</name>
    <dbReference type="NCBI Taxonomy" id="38727"/>
    <lineage>
        <taxon>Eukaryota</taxon>
        <taxon>Viridiplantae</taxon>
        <taxon>Streptophyta</taxon>
        <taxon>Embryophyta</taxon>
        <taxon>Tracheophyta</taxon>
        <taxon>Spermatophyta</taxon>
        <taxon>Magnoliopsida</taxon>
        <taxon>Liliopsida</taxon>
        <taxon>Poales</taxon>
        <taxon>Poaceae</taxon>
        <taxon>PACMAD clade</taxon>
        <taxon>Panicoideae</taxon>
        <taxon>Panicodae</taxon>
        <taxon>Paniceae</taxon>
        <taxon>Panicinae</taxon>
        <taxon>Panicum</taxon>
        <taxon>Panicum sect. Hiantes</taxon>
    </lineage>
</organism>